<dbReference type="Pfam" id="PF09685">
    <property type="entry name" value="MamF_MmsF"/>
    <property type="match status" value="1"/>
</dbReference>
<comment type="subcellular location">
    <subcellularLocation>
        <location evidence="1">Membrane</location>
        <topology evidence="1">Multi-pass membrane protein</topology>
    </subcellularLocation>
</comment>
<protein>
    <submittedName>
        <fullName evidence="6">DUF4870 domain-containing protein</fullName>
    </submittedName>
</protein>
<evidence type="ECO:0000313" key="7">
    <source>
        <dbReference type="Proteomes" id="UP000620075"/>
    </source>
</evidence>
<keyword evidence="2 5" id="KW-0812">Transmembrane</keyword>
<keyword evidence="3 5" id="KW-1133">Transmembrane helix</keyword>
<dbReference type="PANTHER" id="PTHR36460:SF1">
    <property type="entry name" value="UPF0132 DOMAIN PROTEIN (AFU_ORTHOLOGUE AFUA_3G10255)"/>
    <property type="match status" value="1"/>
</dbReference>
<evidence type="ECO:0000256" key="5">
    <source>
        <dbReference type="SAM" id="Phobius"/>
    </source>
</evidence>
<evidence type="ECO:0000256" key="1">
    <source>
        <dbReference type="ARBA" id="ARBA00004141"/>
    </source>
</evidence>
<feature type="transmembrane region" description="Helical" evidence="5">
    <location>
        <begin position="68"/>
        <end position="91"/>
    </location>
</feature>
<dbReference type="GO" id="GO:0016020">
    <property type="term" value="C:membrane"/>
    <property type="evidence" value="ECO:0007669"/>
    <property type="project" value="UniProtKB-SubCell"/>
</dbReference>
<proteinExistence type="predicted"/>
<gene>
    <name evidence="6" type="ORF">JF888_09760</name>
</gene>
<evidence type="ECO:0000256" key="3">
    <source>
        <dbReference type="ARBA" id="ARBA00022989"/>
    </source>
</evidence>
<dbReference type="RefSeq" id="WP_338179506.1">
    <property type="nucleotide sequence ID" value="NZ_JAEKNQ010000036.1"/>
</dbReference>
<organism evidence="6 7">
    <name type="scientific">Candidatus Dormiibacter inghamiae</name>
    <dbReference type="NCBI Taxonomy" id="3127013"/>
    <lineage>
        <taxon>Bacteria</taxon>
        <taxon>Bacillati</taxon>
        <taxon>Candidatus Dormiibacterota</taxon>
        <taxon>Candidatus Dormibacteria</taxon>
        <taxon>Candidatus Dormibacterales</taxon>
        <taxon>Candidatus Dormibacteraceae</taxon>
        <taxon>Candidatus Dormiibacter</taxon>
    </lineage>
</organism>
<feature type="transmembrane region" description="Helical" evidence="5">
    <location>
        <begin position="6"/>
        <end position="24"/>
    </location>
</feature>
<keyword evidence="4 5" id="KW-0472">Membrane</keyword>
<dbReference type="PANTHER" id="PTHR36460">
    <property type="entry name" value="UPF0132 DOMAIN PROTEIN (AFU_ORTHOLOGUE AFUA_3G10255)"/>
    <property type="match status" value="1"/>
</dbReference>
<dbReference type="Proteomes" id="UP000620075">
    <property type="component" value="Unassembled WGS sequence"/>
</dbReference>
<evidence type="ECO:0000313" key="6">
    <source>
        <dbReference type="EMBL" id="MBJ7603457.1"/>
    </source>
</evidence>
<evidence type="ECO:0000256" key="2">
    <source>
        <dbReference type="ARBA" id="ARBA00022692"/>
    </source>
</evidence>
<reference evidence="6 7" key="1">
    <citation type="submission" date="2020-10" db="EMBL/GenBank/DDBJ databases">
        <title>Ca. Dormibacterota MAGs.</title>
        <authorList>
            <person name="Montgomery K."/>
        </authorList>
    </citation>
    <scope>NUCLEOTIDE SEQUENCE [LARGE SCALE GENOMIC DNA]</scope>
    <source>
        <strain evidence="6">SC8811_S16_3</strain>
    </source>
</reference>
<comment type="caution">
    <text evidence="6">The sequence shown here is derived from an EMBL/GenBank/DDBJ whole genome shotgun (WGS) entry which is preliminary data.</text>
</comment>
<dbReference type="InterPro" id="IPR019109">
    <property type="entry name" value="MamF_MmsF"/>
</dbReference>
<dbReference type="AlphaFoldDB" id="A0A934NHG2"/>
<dbReference type="EMBL" id="JAEKNQ010000036">
    <property type="protein sequence ID" value="MBJ7603457.1"/>
    <property type="molecule type" value="Genomic_DNA"/>
</dbReference>
<name>A0A934NHG2_9BACT</name>
<feature type="transmembrane region" description="Helical" evidence="5">
    <location>
        <begin position="36"/>
        <end position="62"/>
    </location>
</feature>
<evidence type="ECO:0000256" key="4">
    <source>
        <dbReference type="ARBA" id="ARBA00023136"/>
    </source>
</evidence>
<accession>A0A934NHG2</accession>
<sequence>MDSKTGSIIAYILTWLTGLIMYFVGKDNPNVRYHGAQSLIFFGGITVINIGLSILGSIFSAVTNSGVGAIFGLIELLLGLFGFIMWIVCIVKAIQSHGERWPIPLVGGFVTPYAERMAGA</sequence>